<proteinExistence type="inferred from homology"/>
<name>A0A3A4NLK0_ABYX5</name>
<dbReference type="InterPro" id="IPR050129">
    <property type="entry name" value="Zn_alcohol_dh"/>
</dbReference>
<evidence type="ECO:0000313" key="8">
    <source>
        <dbReference type="Proteomes" id="UP000265882"/>
    </source>
</evidence>
<evidence type="ECO:0000313" key="7">
    <source>
        <dbReference type="EMBL" id="RJP21367.1"/>
    </source>
</evidence>
<dbReference type="InterPro" id="IPR011032">
    <property type="entry name" value="GroES-like_sf"/>
</dbReference>
<dbReference type="GO" id="GO:0016491">
    <property type="term" value="F:oxidoreductase activity"/>
    <property type="evidence" value="ECO:0007669"/>
    <property type="project" value="UniProtKB-KW"/>
</dbReference>
<evidence type="ECO:0000259" key="5">
    <source>
        <dbReference type="Pfam" id="PF00107"/>
    </source>
</evidence>
<evidence type="ECO:0000256" key="1">
    <source>
        <dbReference type="ARBA" id="ARBA00022723"/>
    </source>
</evidence>
<dbReference type="InterPro" id="IPR013149">
    <property type="entry name" value="ADH-like_C"/>
</dbReference>
<organism evidence="7 8">
    <name type="scientific">Abyssobacteria bacterium (strain SURF_5)</name>
    <dbReference type="NCBI Taxonomy" id="2093360"/>
    <lineage>
        <taxon>Bacteria</taxon>
        <taxon>Pseudomonadati</taxon>
        <taxon>Candidatus Hydrogenedentota</taxon>
        <taxon>Candidatus Abyssobacteria</taxon>
    </lineage>
</organism>
<sequence length="399" mass="44242">MKSLYFDVSVPKILATQFLSRIFSAVYYSSLSPVRYGDIPERELPGPNWVRVKTLLSSICGADLSLFFVQTSPSISIAALSGVPRVFLGHELVGRVLEVGPAVRDLMPGDRVTLQKYLPCCSIKEIEPPCSSCRNGNYTLCDNFSEGASFENLGAGFSEQFLAHRSQLVEAPDTIKDEEAVLIEPAAVSLHAVLKRPPLDGEKILVIGAGTIGLNVIQFAKALNPHCKIHLLEKIDFKRRLALALGAHHILSGDPYQAVASSTGAKMYRGPLKNTILLGGFDAVYDCVGYSQTIHHSLRWLRAGGDYVMIGNQLSPVTFDQTPVWHQELRLIGVNAHGCETFNGERISSFALAMKMIQKKHVRLDGFITHRFRLHEYKQAFKIFRQKSEPVIKVAFDFK</sequence>
<dbReference type="SUPFAM" id="SSF50129">
    <property type="entry name" value="GroES-like"/>
    <property type="match status" value="1"/>
</dbReference>
<dbReference type="Proteomes" id="UP000265882">
    <property type="component" value="Unassembled WGS sequence"/>
</dbReference>
<evidence type="ECO:0000256" key="2">
    <source>
        <dbReference type="ARBA" id="ARBA00022833"/>
    </source>
</evidence>
<dbReference type="Pfam" id="PF08240">
    <property type="entry name" value="ADH_N"/>
    <property type="match status" value="1"/>
</dbReference>
<keyword evidence="2 4" id="KW-0862">Zinc</keyword>
<dbReference type="AlphaFoldDB" id="A0A3A4NLK0"/>
<protein>
    <recommendedName>
        <fullName evidence="9">Alcohol dehydrogenase</fullName>
    </recommendedName>
</protein>
<comment type="caution">
    <text evidence="7">The sequence shown here is derived from an EMBL/GenBank/DDBJ whole genome shotgun (WGS) entry which is preliminary data.</text>
</comment>
<comment type="cofactor">
    <cofactor evidence="4">
        <name>Zn(2+)</name>
        <dbReference type="ChEBI" id="CHEBI:29105"/>
    </cofactor>
</comment>
<dbReference type="Gene3D" id="3.40.50.720">
    <property type="entry name" value="NAD(P)-binding Rossmann-like Domain"/>
    <property type="match status" value="1"/>
</dbReference>
<accession>A0A3A4NLK0</accession>
<dbReference type="Gene3D" id="3.90.180.10">
    <property type="entry name" value="Medium-chain alcohol dehydrogenases, catalytic domain"/>
    <property type="match status" value="1"/>
</dbReference>
<reference evidence="7 8" key="1">
    <citation type="journal article" date="2017" name="ISME J.">
        <title>Energy and carbon metabolisms in a deep terrestrial subsurface fluid microbial community.</title>
        <authorList>
            <person name="Momper L."/>
            <person name="Jungbluth S.P."/>
            <person name="Lee M.D."/>
            <person name="Amend J.P."/>
        </authorList>
    </citation>
    <scope>NUCLEOTIDE SEQUENCE [LARGE SCALE GENOMIC DNA]</scope>
    <source>
        <strain evidence="7">SURF_5</strain>
    </source>
</reference>
<dbReference type="InterPro" id="IPR013154">
    <property type="entry name" value="ADH-like_N"/>
</dbReference>
<dbReference type="SUPFAM" id="SSF51735">
    <property type="entry name" value="NAD(P)-binding Rossmann-fold domains"/>
    <property type="match status" value="1"/>
</dbReference>
<comment type="similarity">
    <text evidence="4">Belongs to the zinc-containing alcohol dehydrogenase family.</text>
</comment>
<dbReference type="PROSITE" id="PS00059">
    <property type="entry name" value="ADH_ZINC"/>
    <property type="match status" value="1"/>
</dbReference>
<dbReference type="PANTHER" id="PTHR43401:SF2">
    <property type="entry name" value="L-THREONINE 3-DEHYDROGENASE"/>
    <property type="match status" value="1"/>
</dbReference>
<dbReference type="Pfam" id="PF00107">
    <property type="entry name" value="ADH_zinc_N"/>
    <property type="match status" value="1"/>
</dbReference>
<evidence type="ECO:0000259" key="6">
    <source>
        <dbReference type="Pfam" id="PF08240"/>
    </source>
</evidence>
<evidence type="ECO:0000256" key="4">
    <source>
        <dbReference type="RuleBase" id="RU361277"/>
    </source>
</evidence>
<keyword evidence="1 4" id="KW-0479">Metal-binding</keyword>
<feature type="domain" description="Alcohol dehydrogenase-like N-terminal" evidence="6">
    <location>
        <begin position="46"/>
        <end position="173"/>
    </location>
</feature>
<feature type="domain" description="Alcohol dehydrogenase-like C-terminal" evidence="5">
    <location>
        <begin position="212"/>
        <end position="338"/>
    </location>
</feature>
<evidence type="ECO:0008006" key="9">
    <source>
        <dbReference type="Google" id="ProtNLM"/>
    </source>
</evidence>
<dbReference type="InterPro" id="IPR002328">
    <property type="entry name" value="ADH_Zn_CS"/>
</dbReference>
<dbReference type="GO" id="GO:0008270">
    <property type="term" value="F:zinc ion binding"/>
    <property type="evidence" value="ECO:0007669"/>
    <property type="project" value="InterPro"/>
</dbReference>
<gene>
    <name evidence="7" type="ORF">C4520_10160</name>
</gene>
<dbReference type="EMBL" id="QZKU01000068">
    <property type="protein sequence ID" value="RJP21367.1"/>
    <property type="molecule type" value="Genomic_DNA"/>
</dbReference>
<evidence type="ECO:0000256" key="3">
    <source>
        <dbReference type="ARBA" id="ARBA00023002"/>
    </source>
</evidence>
<dbReference type="InterPro" id="IPR036291">
    <property type="entry name" value="NAD(P)-bd_dom_sf"/>
</dbReference>
<dbReference type="PANTHER" id="PTHR43401">
    <property type="entry name" value="L-THREONINE 3-DEHYDROGENASE"/>
    <property type="match status" value="1"/>
</dbReference>
<keyword evidence="3" id="KW-0560">Oxidoreductase</keyword>